<feature type="compositionally biased region" description="Low complexity" evidence="1">
    <location>
        <begin position="160"/>
        <end position="177"/>
    </location>
</feature>
<feature type="region of interest" description="Disordered" evidence="1">
    <location>
        <begin position="1"/>
        <end position="64"/>
    </location>
</feature>
<dbReference type="Proteomes" id="UP001066276">
    <property type="component" value="Chromosome 1_2"/>
</dbReference>
<sequence>MAATKSISRRVENRIHRPPASSQRTRAPEGTRKKTSSKLPVAESSRRRRREQKPTKPDSVTAVDEVQCARVRGVESPSHRRPCSFYTDSAENMAVLLGEKREPLQCGEGARFRGAPVPPNASVDLIYARHRSARGVSVDIGMGYFIPLRGKPRGPRGPRSKAAPSASSPACCPSASGPIYQSLKALD</sequence>
<accession>A0AAV7W664</accession>
<keyword evidence="3" id="KW-1185">Reference proteome</keyword>
<gene>
    <name evidence="2" type="ORF">NDU88_004858</name>
</gene>
<proteinExistence type="predicted"/>
<evidence type="ECO:0000313" key="3">
    <source>
        <dbReference type="Proteomes" id="UP001066276"/>
    </source>
</evidence>
<name>A0AAV7W664_PLEWA</name>
<evidence type="ECO:0000313" key="2">
    <source>
        <dbReference type="EMBL" id="KAJ1209480.1"/>
    </source>
</evidence>
<reference evidence="2" key="1">
    <citation type="journal article" date="2022" name="bioRxiv">
        <title>Sequencing and chromosome-scale assembly of the giantPleurodeles waltlgenome.</title>
        <authorList>
            <person name="Brown T."/>
            <person name="Elewa A."/>
            <person name="Iarovenko S."/>
            <person name="Subramanian E."/>
            <person name="Araus A.J."/>
            <person name="Petzold A."/>
            <person name="Susuki M."/>
            <person name="Suzuki K.-i.T."/>
            <person name="Hayashi T."/>
            <person name="Toyoda A."/>
            <person name="Oliveira C."/>
            <person name="Osipova E."/>
            <person name="Leigh N.D."/>
            <person name="Simon A."/>
            <person name="Yun M.H."/>
        </authorList>
    </citation>
    <scope>NUCLEOTIDE SEQUENCE</scope>
    <source>
        <strain evidence="2">20211129_DDA</strain>
        <tissue evidence="2">Liver</tissue>
    </source>
</reference>
<protein>
    <submittedName>
        <fullName evidence="2">Uncharacterized protein</fullName>
    </submittedName>
</protein>
<comment type="caution">
    <text evidence="2">The sequence shown here is derived from an EMBL/GenBank/DDBJ whole genome shotgun (WGS) entry which is preliminary data.</text>
</comment>
<organism evidence="2 3">
    <name type="scientific">Pleurodeles waltl</name>
    <name type="common">Iberian ribbed newt</name>
    <dbReference type="NCBI Taxonomy" id="8319"/>
    <lineage>
        <taxon>Eukaryota</taxon>
        <taxon>Metazoa</taxon>
        <taxon>Chordata</taxon>
        <taxon>Craniata</taxon>
        <taxon>Vertebrata</taxon>
        <taxon>Euteleostomi</taxon>
        <taxon>Amphibia</taxon>
        <taxon>Batrachia</taxon>
        <taxon>Caudata</taxon>
        <taxon>Salamandroidea</taxon>
        <taxon>Salamandridae</taxon>
        <taxon>Pleurodelinae</taxon>
        <taxon>Pleurodeles</taxon>
    </lineage>
</organism>
<feature type="compositionally biased region" description="Basic residues" evidence="1">
    <location>
        <begin position="150"/>
        <end position="159"/>
    </location>
</feature>
<dbReference type="EMBL" id="JANPWB010000002">
    <property type="protein sequence ID" value="KAJ1209480.1"/>
    <property type="molecule type" value="Genomic_DNA"/>
</dbReference>
<evidence type="ECO:0000256" key="1">
    <source>
        <dbReference type="SAM" id="MobiDB-lite"/>
    </source>
</evidence>
<feature type="region of interest" description="Disordered" evidence="1">
    <location>
        <begin position="147"/>
        <end position="177"/>
    </location>
</feature>
<dbReference type="AlphaFoldDB" id="A0AAV7W664"/>